<feature type="chain" id="PRO_5027085789" evidence="2">
    <location>
        <begin position="19"/>
        <end position="210"/>
    </location>
</feature>
<dbReference type="Gene3D" id="3.40.30.10">
    <property type="entry name" value="Glutaredoxin"/>
    <property type="match status" value="1"/>
</dbReference>
<dbReference type="Proteomes" id="UP000472320">
    <property type="component" value="Unassembled WGS sequence"/>
</dbReference>
<dbReference type="InterPro" id="IPR025392">
    <property type="entry name" value="DUF4124"/>
</dbReference>
<feature type="region of interest" description="Disordered" evidence="1">
    <location>
        <begin position="154"/>
        <end position="210"/>
    </location>
</feature>
<dbReference type="Pfam" id="PF13511">
    <property type="entry name" value="DUF4124"/>
    <property type="match status" value="1"/>
</dbReference>
<dbReference type="SUPFAM" id="SSF52833">
    <property type="entry name" value="Thioredoxin-like"/>
    <property type="match status" value="1"/>
</dbReference>
<comment type="caution">
    <text evidence="4">The sequence shown here is derived from an EMBL/GenBank/DDBJ whole genome shotgun (WGS) entry which is preliminary data.</text>
</comment>
<dbReference type="RefSeq" id="WP_155453840.1">
    <property type="nucleotide sequence ID" value="NZ_WNKX01000006.1"/>
</dbReference>
<dbReference type="OrthoDB" id="8794394at2"/>
<gene>
    <name evidence="4" type="ORF">GM658_09835</name>
</gene>
<keyword evidence="5" id="KW-1185">Reference proteome</keyword>
<name>A0A6L6QFP4_9BURK</name>
<evidence type="ECO:0000256" key="1">
    <source>
        <dbReference type="SAM" id="MobiDB-lite"/>
    </source>
</evidence>
<keyword evidence="2" id="KW-0732">Signal</keyword>
<dbReference type="InterPro" id="IPR036249">
    <property type="entry name" value="Thioredoxin-like_sf"/>
</dbReference>
<feature type="compositionally biased region" description="Pro residues" evidence="1">
    <location>
        <begin position="158"/>
        <end position="171"/>
    </location>
</feature>
<dbReference type="AlphaFoldDB" id="A0A6L6QFP4"/>
<evidence type="ECO:0000256" key="2">
    <source>
        <dbReference type="SAM" id="SignalP"/>
    </source>
</evidence>
<proteinExistence type="predicted"/>
<feature type="domain" description="DUF4124" evidence="3">
    <location>
        <begin position="7"/>
        <end position="50"/>
    </location>
</feature>
<dbReference type="EMBL" id="WNKX01000006">
    <property type="protein sequence ID" value="MTW10904.1"/>
    <property type="molecule type" value="Genomic_DNA"/>
</dbReference>
<reference evidence="4 5" key="1">
    <citation type="submission" date="2019-11" db="EMBL/GenBank/DDBJ databases">
        <title>Type strains purchased from KCTC, JCM and DSMZ.</title>
        <authorList>
            <person name="Lu H."/>
        </authorList>
    </citation>
    <scope>NUCLEOTIDE SEQUENCE [LARGE SCALE GENOMIC DNA]</scope>
    <source>
        <strain evidence="4 5">JCM 31587</strain>
    </source>
</reference>
<dbReference type="CDD" id="cd02976">
    <property type="entry name" value="NrdH"/>
    <property type="match status" value="1"/>
</dbReference>
<sequence>MKRAALLLMLLTASVAQAQMYKWKDDKGVTHFTDTPPPATAKKAEMKSYNTGGTGSVDLPPELAEVVRASPVVLFTTASCGAGCDRARELLAARGIPYREKTVNTPEDAAVLKKAGSDGQLPLLLVGRARQIGFEQGAWDGALTAAGYPTVKSLPPGYSNPPPTSAAPPKGPSAAEQARAKAEAERAAAAEEAARRERETPKNASPDFRF</sequence>
<protein>
    <submittedName>
        <fullName evidence="4">DUF4124 domain-containing protein</fullName>
    </submittedName>
</protein>
<evidence type="ECO:0000313" key="5">
    <source>
        <dbReference type="Proteomes" id="UP000472320"/>
    </source>
</evidence>
<evidence type="ECO:0000259" key="3">
    <source>
        <dbReference type="Pfam" id="PF13511"/>
    </source>
</evidence>
<evidence type="ECO:0000313" key="4">
    <source>
        <dbReference type="EMBL" id="MTW10904.1"/>
    </source>
</evidence>
<feature type="signal peptide" evidence="2">
    <location>
        <begin position="1"/>
        <end position="18"/>
    </location>
</feature>
<feature type="compositionally biased region" description="Basic and acidic residues" evidence="1">
    <location>
        <begin position="178"/>
        <end position="201"/>
    </location>
</feature>
<organism evidence="4 5">
    <name type="scientific">Massilia eburnea</name>
    <dbReference type="NCBI Taxonomy" id="1776165"/>
    <lineage>
        <taxon>Bacteria</taxon>
        <taxon>Pseudomonadati</taxon>
        <taxon>Pseudomonadota</taxon>
        <taxon>Betaproteobacteria</taxon>
        <taxon>Burkholderiales</taxon>
        <taxon>Oxalobacteraceae</taxon>
        <taxon>Telluria group</taxon>
        <taxon>Massilia</taxon>
    </lineage>
</organism>
<accession>A0A6L6QFP4</accession>